<dbReference type="AlphaFoldDB" id="A0A5R8KDQ5"/>
<protein>
    <submittedName>
        <fullName evidence="3">Glycosyltransferase</fullName>
    </submittedName>
</protein>
<organism evidence="3 4">
    <name type="scientific">Phragmitibacter flavus</name>
    <dbReference type="NCBI Taxonomy" id="2576071"/>
    <lineage>
        <taxon>Bacteria</taxon>
        <taxon>Pseudomonadati</taxon>
        <taxon>Verrucomicrobiota</taxon>
        <taxon>Verrucomicrobiia</taxon>
        <taxon>Verrucomicrobiales</taxon>
        <taxon>Verrucomicrobiaceae</taxon>
        <taxon>Phragmitibacter</taxon>
    </lineage>
</organism>
<dbReference type="PANTHER" id="PTHR43685:SF2">
    <property type="entry name" value="GLYCOSYLTRANSFERASE 2-LIKE DOMAIN-CONTAINING PROTEIN"/>
    <property type="match status" value="1"/>
</dbReference>
<keyword evidence="3" id="KW-0808">Transferase</keyword>
<dbReference type="OrthoDB" id="396512at2"/>
<dbReference type="InterPro" id="IPR029044">
    <property type="entry name" value="Nucleotide-diphossugar_trans"/>
</dbReference>
<evidence type="ECO:0000313" key="4">
    <source>
        <dbReference type="Proteomes" id="UP000306196"/>
    </source>
</evidence>
<dbReference type="Proteomes" id="UP000306196">
    <property type="component" value="Unassembled WGS sequence"/>
</dbReference>
<feature type="domain" description="Glycosyltransferase 2-like" evidence="2">
    <location>
        <begin position="287"/>
        <end position="408"/>
    </location>
</feature>
<accession>A0A5R8KDQ5</accession>
<sequence>MTNKSTPIIVAGMHRSGTSLVASLLSALGANMGQKLLAADERNPRGYFEDVDFLDFQRRLLADHCLPDDNGHPDWGWTESEQLDQQGIKAYGEYARKLLITQTEGRGLWGWKDPRTTLLLDFWNALLDNAVYILVYRFPWDVADSLQRIGEPLFTRHPDYAYRIWRFYNQHLLDFYRKNSSKCLLVSVNALQQNPNQLATLIHNKFKLELSSVDLTGLYEKDLLARTDAEDPLIDLVAATYPQCTNLLEQLDDLADLSSYGLWRVNPLKFISGTSQDQLSSIPVKVSVIIPCFNDGRFLIDAIASVERFAPENCELILVNDGSNEKVTLEILETLAETGYRILNQENLGLSAARNAGIHQASGCYILPLDADNRLRAGFIESAIKELESSSTTGVVYGYRQFFGLKTGTDEVGEFNLEEMLKFNYIDACAVFRRQVWDDCKGYDQNMSPLEDWDLWIGAAEKGWRFHRLTLVTFDYRIRPESLLSMVDDAALVERLFAAMIEKHYELYQPRLIKQLAEMKRNSAHLTASVRRLSDENDRLRGELLTTSTTHGQSPQPVEHGGYAGNPIAQDRHTMKQGQTIAPPLLDDLVNETISGSRDVRVGDRFLLKGIIPKWAADSLRLICLWESLLDQRLNAIQAIHFVADDGKLLGGADHPQDENNRFIRQGQVWVDIATMSNTQLSHAKYLGFGIYMLGGELMPIENGVRDWNNRRLLVDILAETAPPDSFPQERTSNPHSSNTTSTS</sequence>
<comment type="caution">
    <text evidence="3">The sequence shown here is derived from an EMBL/GenBank/DDBJ whole genome shotgun (WGS) entry which is preliminary data.</text>
</comment>
<evidence type="ECO:0000256" key="1">
    <source>
        <dbReference type="SAM" id="MobiDB-lite"/>
    </source>
</evidence>
<dbReference type="InterPro" id="IPR050834">
    <property type="entry name" value="Glycosyltransf_2"/>
</dbReference>
<dbReference type="InterPro" id="IPR027417">
    <property type="entry name" value="P-loop_NTPase"/>
</dbReference>
<dbReference type="CDD" id="cd00761">
    <property type="entry name" value="Glyco_tranf_GTA_type"/>
    <property type="match status" value="1"/>
</dbReference>
<dbReference type="Pfam" id="PF13469">
    <property type="entry name" value="Sulfotransfer_3"/>
    <property type="match status" value="1"/>
</dbReference>
<reference evidence="3 4" key="1">
    <citation type="submission" date="2019-05" db="EMBL/GenBank/DDBJ databases">
        <title>Verrucobacter flavum gen. nov., sp. nov. a new member of the family Verrucomicrobiaceae.</title>
        <authorList>
            <person name="Szuroczki S."/>
            <person name="Abbaszade G."/>
            <person name="Szabo A."/>
            <person name="Felfoldi T."/>
            <person name="Schumann P."/>
            <person name="Boka K."/>
            <person name="Keki Z."/>
            <person name="Toumi M."/>
            <person name="Toth E."/>
        </authorList>
    </citation>
    <scope>NUCLEOTIDE SEQUENCE [LARGE SCALE GENOMIC DNA]</scope>
    <source>
        <strain evidence="3 4">MG-N-17</strain>
    </source>
</reference>
<dbReference type="Gene3D" id="3.90.550.10">
    <property type="entry name" value="Spore Coat Polysaccharide Biosynthesis Protein SpsA, Chain A"/>
    <property type="match status" value="1"/>
</dbReference>
<dbReference type="GO" id="GO:0016740">
    <property type="term" value="F:transferase activity"/>
    <property type="evidence" value="ECO:0007669"/>
    <property type="project" value="UniProtKB-KW"/>
</dbReference>
<evidence type="ECO:0000259" key="2">
    <source>
        <dbReference type="Pfam" id="PF00535"/>
    </source>
</evidence>
<evidence type="ECO:0000313" key="3">
    <source>
        <dbReference type="EMBL" id="TLD70433.1"/>
    </source>
</evidence>
<dbReference type="PANTHER" id="PTHR43685">
    <property type="entry name" value="GLYCOSYLTRANSFERASE"/>
    <property type="match status" value="1"/>
</dbReference>
<dbReference type="RefSeq" id="WP_138086489.1">
    <property type="nucleotide sequence ID" value="NZ_VAUV01000008.1"/>
</dbReference>
<feature type="region of interest" description="Disordered" evidence="1">
    <location>
        <begin position="723"/>
        <end position="744"/>
    </location>
</feature>
<feature type="compositionally biased region" description="Low complexity" evidence="1">
    <location>
        <begin position="732"/>
        <end position="744"/>
    </location>
</feature>
<dbReference type="Pfam" id="PF00535">
    <property type="entry name" value="Glycos_transf_2"/>
    <property type="match status" value="1"/>
</dbReference>
<gene>
    <name evidence="3" type="ORF">FEM03_11940</name>
</gene>
<proteinExistence type="predicted"/>
<dbReference type="SUPFAM" id="SSF52540">
    <property type="entry name" value="P-loop containing nucleoside triphosphate hydrolases"/>
    <property type="match status" value="1"/>
</dbReference>
<name>A0A5R8KDQ5_9BACT</name>
<dbReference type="InterPro" id="IPR001173">
    <property type="entry name" value="Glyco_trans_2-like"/>
</dbReference>
<keyword evidence="4" id="KW-1185">Reference proteome</keyword>
<dbReference type="SUPFAM" id="SSF53448">
    <property type="entry name" value="Nucleotide-diphospho-sugar transferases"/>
    <property type="match status" value="1"/>
</dbReference>
<dbReference type="EMBL" id="VAUV01000008">
    <property type="protein sequence ID" value="TLD70433.1"/>
    <property type="molecule type" value="Genomic_DNA"/>
</dbReference>
<dbReference type="Gene3D" id="3.40.50.300">
    <property type="entry name" value="P-loop containing nucleotide triphosphate hydrolases"/>
    <property type="match status" value="1"/>
</dbReference>